<organism evidence="1 2">
    <name type="scientific">Portunus trituberculatus</name>
    <name type="common">Swimming crab</name>
    <name type="synonym">Neptunus trituberculatus</name>
    <dbReference type="NCBI Taxonomy" id="210409"/>
    <lineage>
        <taxon>Eukaryota</taxon>
        <taxon>Metazoa</taxon>
        <taxon>Ecdysozoa</taxon>
        <taxon>Arthropoda</taxon>
        <taxon>Crustacea</taxon>
        <taxon>Multicrustacea</taxon>
        <taxon>Malacostraca</taxon>
        <taxon>Eumalacostraca</taxon>
        <taxon>Eucarida</taxon>
        <taxon>Decapoda</taxon>
        <taxon>Pleocyemata</taxon>
        <taxon>Brachyura</taxon>
        <taxon>Eubrachyura</taxon>
        <taxon>Portunoidea</taxon>
        <taxon>Portunidae</taxon>
        <taxon>Portuninae</taxon>
        <taxon>Portunus</taxon>
    </lineage>
</organism>
<comment type="caution">
    <text evidence="1">The sequence shown here is derived from an EMBL/GenBank/DDBJ whole genome shotgun (WGS) entry which is preliminary data.</text>
</comment>
<proteinExistence type="predicted"/>
<keyword evidence="2" id="KW-1185">Reference proteome</keyword>
<dbReference type="EMBL" id="VSRR010048352">
    <property type="protein sequence ID" value="MPC78408.1"/>
    <property type="molecule type" value="Genomic_DNA"/>
</dbReference>
<reference evidence="1 2" key="1">
    <citation type="submission" date="2019-05" db="EMBL/GenBank/DDBJ databases">
        <title>Another draft genome of Portunus trituberculatus and its Hox gene families provides insights of decapod evolution.</title>
        <authorList>
            <person name="Jeong J.-H."/>
            <person name="Song I."/>
            <person name="Kim S."/>
            <person name="Choi T."/>
            <person name="Kim D."/>
            <person name="Ryu S."/>
            <person name="Kim W."/>
        </authorList>
    </citation>
    <scope>NUCLEOTIDE SEQUENCE [LARGE SCALE GENOMIC DNA]</scope>
    <source>
        <tissue evidence="1">Muscle</tissue>
    </source>
</reference>
<name>A0A5B7IBX3_PORTR</name>
<evidence type="ECO:0000313" key="1">
    <source>
        <dbReference type="EMBL" id="MPC78408.1"/>
    </source>
</evidence>
<sequence length="61" mass="6887">MSGWSVDGTMKSRDDYDDELGDLFTSMLCLCTESVSQKQHTSETLWALVATTLPQVFLFHL</sequence>
<gene>
    <name evidence="1" type="ORF">E2C01_072894</name>
</gene>
<accession>A0A5B7IBX3</accession>
<dbReference type="AlphaFoldDB" id="A0A5B7IBX3"/>
<dbReference type="Proteomes" id="UP000324222">
    <property type="component" value="Unassembled WGS sequence"/>
</dbReference>
<protein>
    <submittedName>
        <fullName evidence="1">Uncharacterized protein</fullName>
    </submittedName>
</protein>
<evidence type="ECO:0000313" key="2">
    <source>
        <dbReference type="Proteomes" id="UP000324222"/>
    </source>
</evidence>